<organism evidence="2 3">
    <name type="scientific">Candidatus Woesebacteria bacterium GW2011_GWA1_39_21b</name>
    <dbReference type="NCBI Taxonomy" id="1618551"/>
    <lineage>
        <taxon>Bacteria</taxon>
        <taxon>Candidatus Woeseibacteriota</taxon>
    </lineage>
</organism>
<accession>A0A0G0NAS4</accession>
<feature type="compositionally biased region" description="Low complexity" evidence="1">
    <location>
        <begin position="1"/>
        <end position="24"/>
    </location>
</feature>
<dbReference type="Proteomes" id="UP000034690">
    <property type="component" value="Unassembled WGS sequence"/>
</dbReference>
<name>A0A0G0NAS4_9BACT</name>
<reference evidence="2 3" key="1">
    <citation type="journal article" date="2015" name="Nature">
        <title>rRNA introns, odd ribosomes, and small enigmatic genomes across a large radiation of phyla.</title>
        <authorList>
            <person name="Brown C.T."/>
            <person name="Hug L.A."/>
            <person name="Thomas B.C."/>
            <person name="Sharon I."/>
            <person name="Castelle C.J."/>
            <person name="Singh A."/>
            <person name="Wilkins M.J."/>
            <person name="Williams K.H."/>
            <person name="Banfield J.F."/>
        </authorList>
    </citation>
    <scope>NUCLEOTIDE SEQUENCE [LARGE SCALE GENOMIC DNA]</scope>
</reference>
<dbReference type="EMBL" id="LBWQ01000021">
    <property type="protein sequence ID" value="KKR13244.1"/>
    <property type="molecule type" value="Genomic_DNA"/>
</dbReference>
<evidence type="ECO:0000313" key="2">
    <source>
        <dbReference type="EMBL" id="KKR13244.1"/>
    </source>
</evidence>
<feature type="region of interest" description="Disordered" evidence="1">
    <location>
        <begin position="1"/>
        <end position="25"/>
    </location>
</feature>
<evidence type="ECO:0000313" key="3">
    <source>
        <dbReference type="Proteomes" id="UP000034690"/>
    </source>
</evidence>
<sequence>MMRKNMMMRGGMMSGQMAGRMGSGPWAESEDGWHCPMCRGHHHEGGRKFLSKEERKELLKEYLEELEAETKAVKGLYSYNRKTIR</sequence>
<proteinExistence type="predicted"/>
<gene>
    <name evidence="2" type="ORF">UT40_C0021G0026</name>
</gene>
<evidence type="ECO:0000256" key="1">
    <source>
        <dbReference type="SAM" id="MobiDB-lite"/>
    </source>
</evidence>
<dbReference type="AlphaFoldDB" id="A0A0G0NAS4"/>
<comment type="caution">
    <text evidence="2">The sequence shown here is derived from an EMBL/GenBank/DDBJ whole genome shotgun (WGS) entry which is preliminary data.</text>
</comment>
<protein>
    <submittedName>
        <fullName evidence="2">Uncharacterized protein</fullName>
    </submittedName>
</protein>